<evidence type="ECO:0000313" key="2">
    <source>
        <dbReference type="Proteomes" id="UP000729402"/>
    </source>
</evidence>
<reference evidence="1" key="1">
    <citation type="journal article" date="2021" name="bioRxiv">
        <title>Whole Genome Assembly and Annotation of Northern Wild Rice, Zizania palustris L., Supports a Whole Genome Duplication in the Zizania Genus.</title>
        <authorList>
            <person name="Haas M."/>
            <person name="Kono T."/>
            <person name="Macchietto M."/>
            <person name="Millas R."/>
            <person name="McGilp L."/>
            <person name="Shao M."/>
            <person name="Duquette J."/>
            <person name="Hirsch C.N."/>
            <person name="Kimball J."/>
        </authorList>
    </citation>
    <scope>NUCLEOTIDE SEQUENCE</scope>
    <source>
        <tissue evidence="1">Fresh leaf tissue</tissue>
    </source>
</reference>
<protein>
    <submittedName>
        <fullName evidence="1">Uncharacterized protein</fullName>
    </submittedName>
</protein>
<sequence>MSSYVYRVAGSNSVILGVTSRSLRDTATCVSLPISVGQLTTQTAIGWPPVPALVSEDKKDSCVGRCWDNTSGTTAHVHPDSSHLVAGYKKTQAYTASRCINRGSPPSFSSMDDPPLLFHILAAGE</sequence>
<reference evidence="1" key="2">
    <citation type="submission" date="2021-02" db="EMBL/GenBank/DDBJ databases">
        <authorList>
            <person name="Kimball J.A."/>
            <person name="Haas M.W."/>
            <person name="Macchietto M."/>
            <person name="Kono T."/>
            <person name="Duquette J."/>
            <person name="Shao M."/>
        </authorList>
    </citation>
    <scope>NUCLEOTIDE SEQUENCE</scope>
    <source>
        <tissue evidence="1">Fresh leaf tissue</tissue>
    </source>
</reference>
<evidence type="ECO:0000313" key="1">
    <source>
        <dbReference type="EMBL" id="KAG8073695.1"/>
    </source>
</evidence>
<organism evidence="1 2">
    <name type="scientific">Zizania palustris</name>
    <name type="common">Northern wild rice</name>
    <dbReference type="NCBI Taxonomy" id="103762"/>
    <lineage>
        <taxon>Eukaryota</taxon>
        <taxon>Viridiplantae</taxon>
        <taxon>Streptophyta</taxon>
        <taxon>Embryophyta</taxon>
        <taxon>Tracheophyta</taxon>
        <taxon>Spermatophyta</taxon>
        <taxon>Magnoliopsida</taxon>
        <taxon>Liliopsida</taxon>
        <taxon>Poales</taxon>
        <taxon>Poaceae</taxon>
        <taxon>BOP clade</taxon>
        <taxon>Oryzoideae</taxon>
        <taxon>Oryzeae</taxon>
        <taxon>Zizaniinae</taxon>
        <taxon>Zizania</taxon>
    </lineage>
</organism>
<proteinExistence type="predicted"/>
<name>A0A8J5VNH0_ZIZPA</name>
<keyword evidence="2" id="KW-1185">Reference proteome</keyword>
<comment type="caution">
    <text evidence="1">The sequence shown here is derived from an EMBL/GenBank/DDBJ whole genome shotgun (WGS) entry which is preliminary data.</text>
</comment>
<gene>
    <name evidence="1" type="ORF">GUJ93_ZPchr0006g41637</name>
</gene>
<dbReference type="AlphaFoldDB" id="A0A8J5VNH0"/>
<accession>A0A8J5VNH0</accession>
<dbReference type="Proteomes" id="UP000729402">
    <property type="component" value="Unassembled WGS sequence"/>
</dbReference>
<dbReference type="EMBL" id="JAAALK010000283">
    <property type="protein sequence ID" value="KAG8073695.1"/>
    <property type="molecule type" value="Genomic_DNA"/>
</dbReference>